<comment type="caution">
    <text evidence="2">The sequence shown here is derived from an EMBL/GenBank/DDBJ whole genome shotgun (WGS) entry which is preliminary data.</text>
</comment>
<dbReference type="PANTHER" id="PTHR31126:SF1">
    <property type="entry name" value="TYROSINE SPECIFIC PROTEIN PHOSPHATASES DOMAIN-CONTAINING PROTEIN"/>
    <property type="match status" value="1"/>
</dbReference>
<reference evidence="2" key="2">
    <citation type="journal article" date="2021" name="PeerJ">
        <title>Extensive microbial diversity within the chicken gut microbiome revealed by metagenomics and culture.</title>
        <authorList>
            <person name="Gilroy R."/>
            <person name="Ravi A."/>
            <person name="Getino M."/>
            <person name="Pursley I."/>
            <person name="Horton D.L."/>
            <person name="Alikhan N.F."/>
            <person name="Baker D."/>
            <person name="Gharbi K."/>
            <person name="Hall N."/>
            <person name="Watson M."/>
            <person name="Adriaenssens E.M."/>
            <person name="Foster-Nyarko E."/>
            <person name="Jarju S."/>
            <person name="Secka A."/>
            <person name="Antonio M."/>
            <person name="Oren A."/>
            <person name="Chaudhuri R.R."/>
            <person name="La Ragione R."/>
            <person name="Hildebrand F."/>
            <person name="Pallen M.J."/>
        </authorList>
    </citation>
    <scope>NUCLEOTIDE SEQUENCE</scope>
    <source>
        <strain evidence="2">ChiSjej5B23-6657</strain>
    </source>
</reference>
<dbReference type="PANTHER" id="PTHR31126">
    <property type="entry name" value="TYROSINE-PROTEIN PHOSPHATASE"/>
    <property type="match status" value="1"/>
</dbReference>
<dbReference type="Proteomes" id="UP000823912">
    <property type="component" value="Unassembled WGS sequence"/>
</dbReference>
<dbReference type="SUPFAM" id="SSF52799">
    <property type="entry name" value="(Phosphotyrosine protein) phosphatases II"/>
    <property type="match status" value="1"/>
</dbReference>
<dbReference type="EMBL" id="DVHM01000026">
    <property type="protein sequence ID" value="HIR69922.1"/>
    <property type="molecule type" value="Genomic_DNA"/>
</dbReference>
<dbReference type="InterPro" id="IPR029021">
    <property type="entry name" value="Prot-tyrosine_phosphatase-like"/>
</dbReference>
<evidence type="ECO:0000313" key="2">
    <source>
        <dbReference type="EMBL" id="HIR69922.1"/>
    </source>
</evidence>
<dbReference type="Gene3D" id="3.90.190.10">
    <property type="entry name" value="Protein tyrosine phosphatase superfamily"/>
    <property type="match status" value="1"/>
</dbReference>
<organism evidence="2 3">
    <name type="scientific">Candidatus Pullilachnospira gallistercoris</name>
    <dbReference type="NCBI Taxonomy" id="2840911"/>
    <lineage>
        <taxon>Bacteria</taxon>
        <taxon>Bacillati</taxon>
        <taxon>Bacillota</taxon>
        <taxon>Clostridia</taxon>
        <taxon>Lachnospirales</taxon>
        <taxon>Lachnospiraceae</taxon>
        <taxon>Lachnospiraceae incertae sedis</taxon>
        <taxon>Candidatus Pullilachnospira</taxon>
    </lineage>
</organism>
<name>A0A9D1E7R5_9FIRM</name>
<evidence type="ECO:0000256" key="1">
    <source>
        <dbReference type="ARBA" id="ARBA00009580"/>
    </source>
</evidence>
<dbReference type="InterPro" id="IPR026893">
    <property type="entry name" value="Tyr/Ser_Pase_IphP-type"/>
</dbReference>
<dbReference type="GO" id="GO:0004721">
    <property type="term" value="F:phosphoprotein phosphatase activity"/>
    <property type="evidence" value="ECO:0007669"/>
    <property type="project" value="InterPro"/>
</dbReference>
<evidence type="ECO:0000313" key="3">
    <source>
        <dbReference type="Proteomes" id="UP000823912"/>
    </source>
</evidence>
<gene>
    <name evidence="2" type="ORF">IAA55_01425</name>
</gene>
<reference evidence="2" key="1">
    <citation type="submission" date="2020-10" db="EMBL/GenBank/DDBJ databases">
        <authorList>
            <person name="Gilroy R."/>
        </authorList>
    </citation>
    <scope>NUCLEOTIDE SEQUENCE</scope>
    <source>
        <strain evidence="2">ChiSjej5B23-6657</strain>
    </source>
</reference>
<dbReference type="Pfam" id="PF13350">
    <property type="entry name" value="Y_phosphatase3"/>
    <property type="match status" value="1"/>
</dbReference>
<dbReference type="AlphaFoldDB" id="A0A9D1E7R5"/>
<accession>A0A9D1E7R5</accession>
<protein>
    <submittedName>
        <fullName evidence="2">Tyrosine-protein phosphatase</fullName>
    </submittedName>
</protein>
<comment type="similarity">
    <text evidence="1">Belongs to the protein-tyrosine phosphatase family.</text>
</comment>
<sequence length="248" mass="28341">MKTEKTIQTAVPLPLAHAYNVRDIGCYCDRNGGKLREGRFLRADALGRLDDREWKFLKDYGVTLIVDLRSPKEREQEPFDREAEAAGIRYHAVPMFDNIQSNDGTEEFPSSLHDLYIRMLDRNGDQIREVLREFLKNEEGCCLFNCTAGKDRTGVIAMLLLGLADVEDDTIIADYSVSAENMKPLFEGQIRAMKQAGYGNLCFLLESDPEDMRLTLRFLKERYGNARKYLANLLTEDEVERLGRMLAG</sequence>
<proteinExistence type="inferred from homology"/>